<sequence>MRAMLSLSWFALVASITWDLRDTSGTLIKDRQQWQKNDGYCGETSFMMAGMHLAGQYVSQYD</sequence>
<name>A0A0M0JYA6_9EUKA</name>
<dbReference type="EMBL" id="JWZX01002085">
    <property type="protein sequence ID" value="KOO31108.1"/>
    <property type="molecule type" value="Genomic_DNA"/>
</dbReference>
<feature type="signal peptide" evidence="1">
    <location>
        <begin position="1"/>
        <end position="25"/>
    </location>
</feature>
<evidence type="ECO:0000256" key="1">
    <source>
        <dbReference type="SAM" id="SignalP"/>
    </source>
</evidence>
<reference evidence="3" key="1">
    <citation type="journal article" date="2015" name="PLoS Genet.">
        <title>Genome Sequence and Transcriptome Analyses of Chrysochromulina tobin: Metabolic Tools for Enhanced Algal Fitness in the Prominent Order Prymnesiales (Haptophyceae).</title>
        <authorList>
            <person name="Hovde B.T."/>
            <person name="Deodato C.R."/>
            <person name="Hunsperger H.M."/>
            <person name="Ryken S.A."/>
            <person name="Yost W."/>
            <person name="Jha R.K."/>
            <person name="Patterson J."/>
            <person name="Monnat R.J. Jr."/>
            <person name="Barlow S.B."/>
            <person name="Starkenburg S.R."/>
            <person name="Cattolico R.A."/>
        </authorList>
    </citation>
    <scope>NUCLEOTIDE SEQUENCE</scope>
    <source>
        <strain evidence="3">CCMP291</strain>
    </source>
</reference>
<proteinExistence type="predicted"/>
<keyword evidence="3" id="KW-1185">Reference proteome</keyword>
<keyword evidence="1" id="KW-0732">Signal</keyword>
<feature type="chain" id="PRO_5005602312" evidence="1">
    <location>
        <begin position="26"/>
        <end position="62"/>
    </location>
</feature>
<accession>A0A0M0JYA6</accession>
<protein>
    <submittedName>
        <fullName evidence="2">Uncharacterized protein</fullName>
    </submittedName>
</protein>
<evidence type="ECO:0000313" key="2">
    <source>
        <dbReference type="EMBL" id="KOO31108.1"/>
    </source>
</evidence>
<organism evidence="2 3">
    <name type="scientific">Chrysochromulina tobinii</name>
    <dbReference type="NCBI Taxonomy" id="1460289"/>
    <lineage>
        <taxon>Eukaryota</taxon>
        <taxon>Haptista</taxon>
        <taxon>Haptophyta</taxon>
        <taxon>Prymnesiophyceae</taxon>
        <taxon>Prymnesiales</taxon>
        <taxon>Chrysochromulinaceae</taxon>
        <taxon>Chrysochromulina</taxon>
    </lineage>
</organism>
<dbReference type="AlphaFoldDB" id="A0A0M0JYA6"/>
<gene>
    <name evidence="2" type="ORF">Ctob_008657</name>
</gene>
<comment type="caution">
    <text evidence="2">The sequence shown here is derived from an EMBL/GenBank/DDBJ whole genome shotgun (WGS) entry which is preliminary data.</text>
</comment>
<feature type="non-terminal residue" evidence="2">
    <location>
        <position position="62"/>
    </location>
</feature>
<dbReference type="Proteomes" id="UP000037460">
    <property type="component" value="Unassembled WGS sequence"/>
</dbReference>
<evidence type="ECO:0000313" key="3">
    <source>
        <dbReference type="Proteomes" id="UP000037460"/>
    </source>
</evidence>